<proteinExistence type="predicted"/>
<protein>
    <submittedName>
        <fullName evidence="1">Uncharacterized protein</fullName>
    </submittedName>
</protein>
<dbReference type="AlphaFoldDB" id="A0A0E9XUZ7"/>
<organism evidence="1">
    <name type="scientific">Anguilla anguilla</name>
    <name type="common">European freshwater eel</name>
    <name type="synonym">Muraena anguilla</name>
    <dbReference type="NCBI Taxonomy" id="7936"/>
    <lineage>
        <taxon>Eukaryota</taxon>
        <taxon>Metazoa</taxon>
        <taxon>Chordata</taxon>
        <taxon>Craniata</taxon>
        <taxon>Vertebrata</taxon>
        <taxon>Euteleostomi</taxon>
        <taxon>Actinopterygii</taxon>
        <taxon>Neopterygii</taxon>
        <taxon>Teleostei</taxon>
        <taxon>Anguilliformes</taxon>
        <taxon>Anguillidae</taxon>
        <taxon>Anguilla</taxon>
    </lineage>
</organism>
<dbReference type="EMBL" id="GBXM01002025">
    <property type="protein sequence ID" value="JAI06553.1"/>
    <property type="molecule type" value="Transcribed_RNA"/>
</dbReference>
<accession>A0A0E9XUZ7</accession>
<reference evidence="1" key="2">
    <citation type="journal article" date="2015" name="Fish Shellfish Immunol.">
        <title>Early steps in the European eel (Anguilla anguilla)-Vibrio vulnificus interaction in the gills: Role of the RtxA13 toxin.</title>
        <authorList>
            <person name="Callol A."/>
            <person name="Pajuelo D."/>
            <person name="Ebbesson L."/>
            <person name="Teles M."/>
            <person name="MacKenzie S."/>
            <person name="Amaro C."/>
        </authorList>
    </citation>
    <scope>NUCLEOTIDE SEQUENCE</scope>
</reference>
<name>A0A0E9XUZ7_ANGAN</name>
<evidence type="ECO:0000313" key="1">
    <source>
        <dbReference type="EMBL" id="JAI06553.1"/>
    </source>
</evidence>
<reference evidence="1" key="1">
    <citation type="submission" date="2014-11" db="EMBL/GenBank/DDBJ databases">
        <authorList>
            <person name="Amaro Gonzalez C."/>
        </authorList>
    </citation>
    <scope>NUCLEOTIDE SEQUENCE</scope>
</reference>
<sequence length="24" mass="2725">MQCQKPRQVGADTTQFTFLGYFSA</sequence>